<name>A0A9Q0MDA6_BLOTA</name>
<dbReference type="AlphaFoldDB" id="A0A9Q0MDA6"/>
<dbReference type="EMBL" id="JAPWDV010000001">
    <property type="protein sequence ID" value="KAJ6223018.1"/>
    <property type="molecule type" value="Genomic_DNA"/>
</dbReference>
<evidence type="ECO:0000313" key="2">
    <source>
        <dbReference type="Proteomes" id="UP001142055"/>
    </source>
</evidence>
<sequence>MKQYCITSVTSLTTILVIIINLYQLPTLINSAPTANQSTNNHITFNSSNGTTLKSPIIPISRTTSASSSSSMRKHRQMDNGLPFRQLLPVNLFSPCQIEDENWSETYFHDEQANEKYDHISEDELERFDPILSDDDDDIIIDNETEENENSGKVKVTLTKLSGKAKYGYDILLEMIRRSHVLQDLVTDMIRKHLIPECRHLELPTILEIPKKSLSRKQTTRKNGCVQHGAPISTLFSPRSANEKGPKRILNSFFNKRVHARRVADDFLMVSSNLRAFMCHFKRAFQLFEINVPTTEIVQQVLNHRINSDLTCARMAVLDCQLMQNSVRVFGDIEQFLRIYHSRFINHHRNHQTKVTNPPVK</sequence>
<reference evidence="1" key="1">
    <citation type="submission" date="2022-12" db="EMBL/GenBank/DDBJ databases">
        <title>Genome assemblies of Blomia tropicalis.</title>
        <authorList>
            <person name="Cui Y."/>
        </authorList>
    </citation>
    <scope>NUCLEOTIDE SEQUENCE</scope>
    <source>
        <tissue evidence="1">Adult mites</tissue>
    </source>
</reference>
<accession>A0A9Q0MDA6</accession>
<dbReference type="OMA" id="PNIFRIP"/>
<evidence type="ECO:0000313" key="1">
    <source>
        <dbReference type="EMBL" id="KAJ6223018.1"/>
    </source>
</evidence>
<keyword evidence="2" id="KW-1185">Reference proteome</keyword>
<gene>
    <name evidence="1" type="ORF">RDWZM_001563</name>
</gene>
<organism evidence="1 2">
    <name type="scientific">Blomia tropicalis</name>
    <name type="common">Mite</name>
    <dbReference type="NCBI Taxonomy" id="40697"/>
    <lineage>
        <taxon>Eukaryota</taxon>
        <taxon>Metazoa</taxon>
        <taxon>Ecdysozoa</taxon>
        <taxon>Arthropoda</taxon>
        <taxon>Chelicerata</taxon>
        <taxon>Arachnida</taxon>
        <taxon>Acari</taxon>
        <taxon>Acariformes</taxon>
        <taxon>Sarcoptiformes</taxon>
        <taxon>Astigmata</taxon>
        <taxon>Glycyphagoidea</taxon>
        <taxon>Echimyopodidae</taxon>
        <taxon>Blomia</taxon>
    </lineage>
</organism>
<dbReference type="Proteomes" id="UP001142055">
    <property type="component" value="Chromosome 1"/>
</dbReference>
<proteinExistence type="predicted"/>
<protein>
    <submittedName>
        <fullName evidence="1">Uncharacterized protein</fullName>
    </submittedName>
</protein>
<comment type="caution">
    <text evidence="1">The sequence shown here is derived from an EMBL/GenBank/DDBJ whole genome shotgun (WGS) entry which is preliminary data.</text>
</comment>